<proteinExistence type="predicted"/>
<dbReference type="PATRIC" id="fig|49338.4.peg.2259"/>
<protein>
    <submittedName>
        <fullName evidence="2">Competence protein ComFB</fullName>
    </submittedName>
    <submittedName>
        <fullName evidence="1">Late competence development protein ComFB</fullName>
    </submittedName>
</protein>
<sequence>MYELKNHTEDVVQHVLKEYMQKFKLPCDCERCQADIKALTLNQLPSRYCVSLRGEILTHLELDSLPDKTRVLSAIVLAAKQVADTPSH</sequence>
<dbReference type="RefSeq" id="WP_005813007.1">
    <property type="nucleotide sequence ID" value="NZ_CABKQQ010000043.1"/>
</dbReference>
<name>A0A098AZH1_DESHA</name>
<dbReference type="EMBL" id="LOCK01000008">
    <property type="protein sequence ID" value="KTE93134.1"/>
    <property type="molecule type" value="Genomic_DNA"/>
</dbReference>
<dbReference type="Pfam" id="PF10719">
    <property type="entry name" value="ComFB"/>
    <property type="match status" value="1"/>
</dbReference>
<dbReference type="AlphaFoldDB" id="A0A098AZH1"/>
<dbReference type="Proteomes" id="UP000054623">
    <property type="component" value="Unassembled WGS sequence"/>
</dbReference>
<dbReference type="OrthoDB" id="5616024at2"/>
<reference evidence="2 3" key="2">
    <citation type="submission" date="2015-12" db="EMBL/GenBank/DDBJ databases">
        <title>Draft Genome Sequence of Desulfitobacterium hafniense Strain DH, a Sulfate-reducing Bacterium Isolated from Paddy Soils.</title>
        <authorList>
            <person name="Bao P."/>
            <person name="Zhang X."/>
            <person name="Li G."/>
        </authorList>
    </citation>
    <scope>NUCLEOTIDE SEQUENCE [LARGE SCALE GENOMIC DNA]</scope>
    <source>
        <strain evidence="2 3">DH</strain>
    </source>
</reference>
<dbReference type="EMBL" id="LK996017">
    <property type="protein sequence ID" value="CDX01983.1"/>
    <property type="molecule type" value="Genomic_DNA"/>
</dbReference>
<evidence type="ECO:0000313" key="1">
    <source>
        <dbReference type="EMBL" id="CDX01983.1"/>
    </source>
</evidence>
<dbReference type="OMA" id="MIRNYIE"/>
<gene>
    <name evidence="2" type="ORF">AT727_15495</name>
    <name evidence="1" type="ORF">DPCES_2096</name>
</gene>
<organism evidence="1">
    <name type="scientific">Desulfitobacterium hafniense</name>
    <name type="common">Desulfitobacterium frappieri</name>
    <dbReference type="NCBI Taxonomy" id="49338"/>
    <lineage>
        <taxon>Bacteria</taxon>
        <taxon>Bacillati</taxon>
        <taxon>Bacillota</taxon>
        <taxon>Clostridia</taxon>
        <taxon>Eubacteriales</taxon>
        <taxon>Desulfitobacteriaceae</taxon>
        <taxon>Desulfitobacterium</taxon>
    </lineage>
</organism>
<dbReference type="InterPro" id="IPR019657">
    <property type="entry name" value="ComFB"/>
</dbReference>
<evidence type="ECO:0000313" key="3">
    <source>
        <dbReference type="Proteomes" id="UP000054623"/>
    </source>
</evidence>
<reference evidence="1" key="1">
    <citation type="submission" date="2014-07" db="EMBL/GenBank/DDBJ databases">
        <authorList>
            <person name="Hornung V.Bastian."/>
        </authorList>
    </citation>
    <scope>NUCLEOTIDE SEQUENCE</scope>
    <source>
        <strain evidence="1">PCE-S</strain>
    </source>
</reference>
<evidence type="ECO:0000313" key="2">
    <source>
        <dbReference type="EMBL" id="KTE93134.1"/>
    </source>
</evidence>
<accession>A0A098AZH1</accession>